<evidence type="ECO:0000313" key="6">
    <source>
        <dbReference type="Proteomes" id="UP000298588"/>
    </source>
</evidence>
<evidence type="ECO:0000259" key="4">
    <source>
        <dbReference type="PROSITE" id="PS51118"/>
    </source>
</evidence>
<sequence>MAQDRAGNRLGDPEAHAPAMASAGHLGHVLPPWEQCGHCSGELTQGQERSYASDTDTGVSTMAEFAFADERHSCPLQLGLALLGGRWRTLILHHVGLGQHRFGELGRAIDGISERMLARELKALVRLGFLEREAFAEIPPRTEYRLTELGREARSALEPLRRWGLRFKVED</sequence>
<evidence type="ECO:0000256" key="1">
    <source>
        <dbReference type="ARBA" id="ARBA00023015"/>
    </source>
</evidence>
<keyword evidence="3" id="KW-0804">Transcription</keyword>
<dbReference type="OrthoDB" id="9800350at2"/>
<evidence type="ECO:0000256" key="3">
    <source>
        <dbReference type="ARBA" id="ARBA00023163"/>
    </source>
</evidence>
<keyword evidence="1" id="KW-0805">Transcription regulation</keyword>
<evidence type="ECO:0000313" key="5">
    <source>
        <dbReference type="EMBL" id="QCK84872.1"/>
    </source>
</evidence>
<evidence type="ECO:0000256" key="2">
    <source>
        <dbReference type="ARBA" id="ARBA00023125"/>
    </source>
</evidence>
<keyword evidence="2" id="KW-0238">DNA-binding</keyword>
<dbReference type="EMBL" id="CP039865">
    <property type="protein sequence ID" value="QCK84872.1"/>
    <property type="molecule type" value="Genomic_DNA"/>
</dbReference>
<feature type="domain" description="HTH hxlR-type" evidence="4">
    <location>
        <begin position="74"/>
        <end position="171"/>
    </location>
</feature>
<gene>
    <name evidence="5" type="ORF">E8L99_03270</name>
</gene>
<accession>A0A4D7QKM9</accession>
<dbReference type="Gene3D" id="1.10.10.10">
    <property type="entry name" value="Winged helix-like DNA-binding domain superfamily/Winged helix DNA-binding domain"/>
    <property type="match status" value="1"/>
</dbReference>
<dbReference type="AlphaFoldDB" id="A0A4D7QKM9"/>
<name>A0A4D7QKM9_9HYPH</name>
<dbReference type="InterPro" id="IPR002577">
    <property type="entry name" value="HTH_HxlR"/>
</dbReference>
<proteinExistence type="predicted"/>
<dbReference type="InterPro" id="IPR036390">
    <property type="entry name" value="WH_DNA-bd_sf"/>
</dbReference>
<reference evidence="5 6" key="1">
    <citation type="submission" date="2019-04" db="EMBL/GenBank/DDBJ databases">
        <title>Phreatobacter aquaticus sp. nov.</title>
        <authorList>
            <person name="Choi A."/>
            <person name="Baek K."/>
        </authorList>
    </citation>
    <scope>NUCLEOTIDE SEQUENCE [LARGE SCALE GENOMIC DNA]</scope>
    <source>
        <strain evidence="5 6">NMCR1094</strain>
    </source>
</reference>
<dbReference type="InterPro" id="IPR036388">
    <property type="entry name" value="WH-like_DNA-bd_sf"/>
</dbReference>
<dbReference type="GO" id="GO:0003677">
    <property type="term" value="F:DNA binding"/>
    <property type="evidence" value="ECO:0007669"/>
    <property type="project" value="UniProtKB-KW"/>
</dbReference>
<dbReference type="PROSITE" id="PS51118">
    <property type="entry name" value="HTH_HXLR"/>
    <property type="match status" value="1"/>
</dbReference>
<dbReference type="PANTHER" id="PTHR33204:SF37">
    <property type="entry name" value="HTH-TYPE TRANSCRIPTIONAL REGULATOR YODB"/>
    <property type="match status" value="1"/>
</dbReference>
<dbReference type="Pfam" id="PF01638">
    <property type="entry name" value="HxlR"/>
    <property type="match status" value="1"/>
</dbReference>
<dbReference type="Proteomes" id="UP000298588">
    <property type="component" value="Chromosome"/>
</dbReference>
<keyword evidence="6" id="KW-1185">Reference proteome</keyword>
<protein>
    <submittedName>
        <fullName evidence="5">Helix-turn-helix transcriptional regulator</fullName>
    </submittedName>
</protein>
<dbReference type="KEGG" id="paqt:E8L99_03270"/>
<dbReference type="PANTHER" id="PTHR33204">
    <property type="entry name" value="TRANSCRIPTIONAL REGULATOR, MARR FAMILY"/>
    <property type="match status" value="1"/>
</dbReference>
<organism evidence="5 6">
    <name type="scientific">Phreatobacter aquaticus</name>
    <dbReference type="NCBI Taxonomy" id="2570229"/>
    <lineage>
        <taxon>Bacteria</taxon>
        <taxon>Pseudomonadati</taxon>
        <taxon>Pseudomonadota</taxon>
        <taxon>Alphaproteobacteria</taxon>
        <taxon>Hyphomicrobiales</taxon>
        <taxon>Phreatobacteraceae</taxon>
        <taxon>Phreatobacter</taxon>
    </lineage>
</organism>
<dbReference type="SUPFAM" id="SSF46785">
    <property type="entry name" value="Winged helix' DNA-binding domain"/>
    <property type="match status" value="1"/>
</dbReference>